<dbReference type="Pfam" id="PF12704">
    <property type="entry name" value="MacB_PCD"/>
    <property type="match status" value="1"/>
</dbReference>
<organism evidence="10 11">
    <name type="scientific">Aliikangiella coralliicola</name>
    <dbReference type="NCBI Taxonomy" id="2592383"/>
    <lineage>
        <taxon>Bacteria</taxon>
        <taxon>Pseudomonadati</taxon>
        <taxon>Pseudomonadota</taxon>
        <taxon>Gammaproteobacteria</taxon>
        <taxon>Oceanospirillales</taxon>
        <taxon>Pleioneaceae</taxon>
        <taxon>Aliikangiella</taxon>
    </lineage>
</organism>
<feature type="transmembrane region" description="Helical" evidence="7">
    <location>
        <begin position="325"/>
        <end position="346"/>
    </location>
</feature>
<dbReference type="AlphaFoldDB" id="A0A545U6J8"/>
<dbReference type="Proteomes" id="UP000315439">
    <property type="component" value="Unassembled WGS sequence"/>
</dbReference>
<dbReference type="InterPro" id="IPR050250">
    <property type="entry name" value="Macrolide_Exporter_MacB"/>
</dbReference>
<evidence type="ECO:0000256" key="1">
    <source>
        <dbReference type="ARBA" id="ARBA00004651"/>
    </source>
</evidence>
<evidence type="ECO:0000256" key="4">
    <source>
        <dbReference type="ARBA" id="ARBA00022989"/>
    </source>
</evidence>
<keyword evidence="3 7" id="KW-0812">Transmembrane</keyword>
<evidence type="ECO:0000259" key="8">
    <source>
        <dbReference type="Pfam" id="PF02687"/>
    </source>
</evidence>
<feature type="transmembrane region" description="Helical" evidence="7">
    <location>
        <begin position="366"/>
        <end position="384"/>
    </location>
</feature>
<evidence type="ECO:0000256" key="7">
    <source>
        <dbReference type="SAM" id="Phobius"/>
    </source>
</evidence>
<keyword evidence="2" id="KW-1003">Cell membrane</keyword>
<dbReference type="EMBL" id="VIKS01000013">
    <property type="protein sequence ID" value="TQV85033.1"/>
    <property type="molecule type" value="Genomic_DNA"/>
</dbReference>
<evidence type="ECO:0000313" key="10">
    <source>
        <dbReference type="EMBL" id="TQV85033.1"/>
    </source>
</evidence>
<gene>
    <name evidence="10" type="ORF">FLL46_21830</name>
</gene>
<dbReference type="InterPro" id="IPR025857">
    <property type="entry name" value="MacB_PCD"/>
</dbReference>
<evidence type="ECO:0000313" key="11">
    <source>
        <dbReference type="Proteomes" id="UP000315439"/>
    </source>
</evidence>
<sequence>MLEIKPILSALLRHKSSTLLIVLQIALTLAVVVNAVYIISERLSLIDSKSGLPESEIFTLGMNAFGENPDLKYDIQADQELIRNMPGVVDAVVINATPLGRGGDNSSVAGTKEDYDNGNNVNVAFYRGDSHMLNSFGINLISGRNFTEEEIIYNRGYVDPKVAIITETVAKRLYPDGNALGSKIYFNNYEVTIIGIVDYAVSPWVHHPNHDMAIFNPLVHLDAFHRVLVRTEKGALKEVMGQIEEKLLERNPDRVVFAARTMAENRELSYQGDVAMSKILTVVIALLVTITALGIVGIVSFNISQRTKQIGTRRALGASKADIQRYFVTETIILTTLGLVIGTILAVTFNMHLVDSYQLPPIQWHYIPVGMITMLVTGILAVWVPAKRASSVSPAVATQSI</sequence>
<name>A0A545U6J8_9GAMM</name>
<dbReference type="GO" id="GO:0022857">
    <property type="term" value="F:transmembrane transporter activity"/>
    <property type="evidence" value="ECO:0007669"/>
    <property type="project" value="TreeGrafter"/>
</dbReference>
<keyword evidence="4 7" id="KW-1133">Transmembrane helix</keyword>
<comment type="similarity">
    <text evidence="6">Belongs to the ABC-4 integral membrane protein family.</text>
</comment>
<feature type="domain" description="ABC3 transporter permease C-terminal" evidence="8">
    <location>
        <begin position="282"/>
        <end position="394"/>
    </location>
</feature>
<keyword evidence="5 7" id="KW-0472">Membrane</keyword>
<evidence type="ECO:0000256" key="2">
    <source>
        <dbReference type="ARBA" id="ARBA00022475"/>
    </source>
</evidence>
<comment type="caution">
    <text evidence="10">The sequence shown here is derived from an EMBL/GenBank/DDBJ whole genome shotgun (WGS) entry which is preliminary data.</text>
</comment>
<proteinExistence type="inferred from homology"/>
<dbReference type="Pfam" id="PF02687">
    <property type="entry name" value="FtsX"/>
    <property type="match status" value="1"/>
</dbReference>
<evidence type="ECO:0000259" key="9">
    <source>
        <dbReference type="Pfam" id="PF12704"/>
    </source>
</evidence>
<dbReference type="GO" id="GO:0005886">
    <property type="term" value="C:plasma membrane"/>
    <property type="evidence" value="ECO:0007669"/>
    <property type="project" value="UniProtKB-SubCell"/>
</dbReference>
<feature type="domain" description="MacB-like periplasmic core" evidence="9">
    <location>
        <begin position="18"/>
        <end position="244"/>
    </location>
</feature>
<dbReference type="PANTHER" id="PTHR30572:SF4">
    <property type="entry name" value="ABC TRANSPORTER PERMEASE YTRF"/>
    <property type="match status" value="1"/>
</dbReference>
<dbReference type="RefSeq" id="WP_142933703.1">
    <property type="nucleotide sequence ID" value="NZ_ML660169.1"/>
</dbReference>
<dbReference type="PANTHER" id="PTHR30572">
    <property type="entry name" value="MEMBRANE COMPONENT OF TRANSPORTER-RELATED"/>
    <property type="match status" value="1"/>
</dbReference>
<accession>A0A545U6J8</accession>
<evidence type="ECO:0000256" key="6">
    <source>
        <dbReference type="ARBA" id="ARBA00038076"/>
    </source>
</evidence>
<reference evidence="10 11" key="1">
    <citation type="submission" date="2019-07" db="EMBL/GenBank/DDBJ databases">
        <title>Draft genome for Aliikangiella sp. M105.</title>
        <authorList>
            <person name="Wang G."/>
        </authorList>
    </citation>
    <scope>NUCLEOTIDE SEQUENCE [LARGE SCALE GENOMIC DNA]</scope>
    <source>
        <strain evidence="10 11">M105</strain>
    </source>
</reference>
<keyword evidence="11" id="KW-1185">Reference proteome</keyword>
<dbReference type="OrthoDB" id="9770036at2"/>
<evidence type="ECO:0000256" key="3">
    <source>
        <dbReference type="ARBA" id="ARBA00022692"/>
    </source>
</evidence>
<comment type="subcellular location">
    <subcellularLocation>
        <location evidence="1">Cell membrane</location>
        <topology evidence="1">Multi-pass membrane protein</topology>
    </subcellularLocation>
</comment>
<protein>
    <submittedName>
        <fullName evidence="10">FtsX-like permease family protein</fullName>
    </submittedName>
</protein>
<feature type="transmembrane region" description="Helical" evidence="7">
    <location>
        <begin position="279"/>
        <end position="304"/>
    </location>
</feature>
<dbReference type="InterPro" id="IPR003838">
    <property type="entry name" value="ABC3_permease_C"/>
</dbReference>
<evidence type="ECO:0000256" key="5">
    <source>
        <dbReference type="ARBA" id="ARBA00023136"/>
    </source>
</evidence>